<organism evidence="4 5">
    <name type="scientific">Kingdonia uniflora</name>
    <dbReference type="NCBI Taxonomy" id="39325"/>
    <lineage>
        <taxon>Eukaryota</taxon>
        <taxon>Viridiplantae</taxon>
        <taxon>Streptophyta</taxon>
        <taxon>Embryophyta</taxon>
        <taxon>Tracheophyta</taxon>
        <taxon>Spermatophyta</taxon>
        <taxon>Magnoliopsida</taxon>
        <taxon>Ranunculales</taxon>
        <taxon>Circaeasteraceae</taxon>
        <taxon>Kingdonia</taxon>
    </lineage>
</organism>
<evidence type="ECO:0008006" key="6">
    <source>
        <dbReference type="Google" id="ProtNLM"/>
    </source>
</evidence>
<dbReference type="SUPFAM" id="SSF56574">
    <property type="entry name" value="Serpins"/>
    <property type="match status" value="1"/>
</dbReference>
<dbReference type="InterPro" id="IPR036186">
    <property type="entry name" value="Serpin_sf"/>
</dbReference>
<reference evidence="4 5" key="1">
    <citation type="journal article" date="2020" name="IScience">
        <title>Genome Sequencing of the Endangered Kingdonia uniflora (Circaeasteraceae, Ranunculales) Reveals Potential Mechanisms of Evolutionary Specialization.</title>
        <authorList>
            <person name="Sun Y."/>
            <person name="Deng T."/>
            <person name="Zhang A."/>
            <person name="Moore M.J."/>
            <person name="Landis J.B."/>
            <person name="Lin N."/>
            <person name="Zhang H."/>
            <person name="Zhang X."/>
            <person name="Huang J."/>
            <person name="Zhang X."/>
            <person name="Sun H."/>
            <person name="Wang H."/>
        </authorList>
    </citation>
    <scope>NUCLEOTIDE SEQUENCE [LARGE SCALE GENOMIC DNA]</scope>
    <source>
        <strain evidence="4">TB1705</strain>
        <tissue evidence="4">Leaf</tissue>
    </source>
</reference>
<dbReference type="OrthoDB" id="2017825at2759"/>
<dbReference type="Pfam" id="PF00079">
    <property type="entry name" value="Serpin"/>
    <property type="match status" value="1"/>
</dbReference>
<dbReference type="Gene3D" id="3.30.497.10">
    <property type="entry name" value="Antithrombin, subunit I, domain 2"/>
    <property type="match status" value="1"/>
</dbReference>
<dbReference type="EMBL" id="JACGCM010000692">
    <property type="protein sequence ID" value="KAF6168598.1"/>
    <property type="molecule type" value="Genomic_DNA"/>
</dbReference>
<name>A0A7J7NNU2_9MAGN</name>
<dbReference type="Gene3D" id="3.40.50.720">
    <property type="entry name" value="NAD(P)-binding Rossmann-like Domain"/>
    <property type="match status" value="1"/>
</dbReference>
<evidence type="ECO:0000256" key="1">
    <source>
        <dbReference type="ARBA" id="ARBA00009500"/>
    </source>
</evidence>
<gene>
    <name evidence="4" type="ORF">GIB67_005210</name>
</gene>
<feature type="domain" description="Serpin" evidence="2">
    <location>
        <begin position="662"/>
        <end position="756"/>
    </location>
</feature>
<comment type="similarity">
    <text evidence="1">Belongs to the serpin family.</text>
</comment>
<evidence type="ECO:0000259" key="3">
    <source>
        <dbReference type="Pfam" id="PF07993"/>
    </source>
</evidence>
<dbReference type="InterPro" id="IPR023796">
    <property type="entry name" value="Serpin_dom"/>
</dbReference>
<comment type="caution">
    <text evidence="4">The sequence shown here is derived from an EMBL/GenBank/DDBJ whole genome shotgun (WGS) entry which is preliminary data.</text>
</comment>
<dbReference type="InterPro" id="IPR042178">
    <property type="entry name" value="Serpin_sf_1"/>
</dbReference>
<proteinExistence type="inferred from homology"/>
<dbReference type="InterPro" id="IPR042185">
    <property type="entry name" value="Serpin_sf_2"/>
</dbReference>
<dbReference type="AlphaFoldDB" id="A0A7J7NNU2"/>
<evidence type="ECO:0000259" key="2">
    <source>
        <dbReference type="Pfam" id="PF00079"/>
    </source>
</evidence>
<feature type="domain" description="Thioester reductase (TE)" evidence="3">
    <location>
        <begin position="398"/>
        <end position="568"/>
    </location>
</feature>
<dbReference type="Gene3D" id="2.30.39.10">
    <property type="entry name" value="Alpha-1-antitrypsin, domain 1"/>
    <property type="match status" value="1"/>
</dbReference>
<dbReference type="InterPro" id="IPR013120">
    <property type="entry name" value="FAR_NAD-bd"/>
</dbReference>
<sequence length="758" mass="85068">MDVMLDKLKEFTYNPQSYCCRHNLIEILKRLQREAFSDIMKLRDRLDKHDRLLSSFYKSTPFNHSTTHLSGEVDVGGALLLVHNVGGCTALNEAGIRTGIHSRFTFQTNITSNDAFAAEFVSAQSDKANSDDVLGSPLSLTKVMYSTNFNNCVSAVVIPWGARCKDVAVASNPLPQERTLTDFTSIGPPIFGQYHDVAAALMVKRSNFAASLSELVSTVRRDPDSAGISRCFSTFGQITYGVSKETKLSLLGLHKKLIAQSQEIQLCKFAIPIGNLRAHRVPDAYAECHPDTSVALMLESELDDSTRLKGWIEMQNSTPRCLQWAVTMSDTPEDQLGWGLRLGGMSQGSSTWDRFQLEAFLKLNIGGRCSLQPGIMYVTDNSGGIPALMFRLLVQNLPEDVDEMWRDTEIVVNTAATIKFDERYDIALSTNTLGAKNQRNTFEYERKVVRDTLDGLRAQGVTKELERAAMKELGIKRARQYAWLNTYVFTKAMREMLIGQLRGDLPVSIIRPSIVTSTIREPFPGWIEGISRIDRLAIGYGKGKIPCFVGDPELVIDLIPVDMVANTMLVAAIFNANQPSQYICHVSKSLRKSLKSIIRDYGHEYFSKNPWINEHEKPVKVTMPIIFTTMESFRGYISIRYYTLSLLCEAVKTQEKLIKMVAITEGSLDSCSLIVLANALYFKGMWKRPFDKSRTKGSNLYLIDGSMVNAPFMTNTKAQFIYFSGSCKVLRLPYAQGKYGNNIGFSMCIFFPHERDRL</sequence>
<accession>A0A7J7NNU2</accession>
<evidence type="ECO:0000313" key="4">
    <source>
        <dbReference type="EMBL" id="KAF6168598.1"/>
    </source>
</evidence>
<dbReference type="PANTHER" id="PTHR35097">
    <property type="entry name" value="GDSL ESTERASE/LIPASE"/>
    <property type="match status" value="1"/>
</dbReference>
<evidence type="ECO:0000313" key="5">
    <source>
        <dbReference type="Proteomes" id="UP000541444"/>
    </source>
</evidence>
<protein>
    <recommendedName>
        <fullName evidence="6">Fatty acyl-CoA reductase</fullName>
    </recommendedName>
</protein>
<keyword evidence="5" id="KW-1185">Reference proteome</keyword>
<dbReference type="Proteomes" id="UP000541444">
    <property type="component" value="Unassembled WGS sequence"/>
</dbReference>
<dbReference type="PANTHER" id="PTHR35097:SF1">
    <property type="entry name" value="GDSL ESTERASE_LIPASE"/>
    <property type="match status" value="1"/>
</dbReference>
<dbReference type="SUPFAM" id="SSF51735">
    <property type="entry name" value="NAD(P)-binding Rossmann-fold domains"/>
    <property type="match status" value="1"/>
</dbReference>
<dbReference type="InterPro" id="IPR036291">
    <property type="entry name" value="NAD(P)-bd_dom_sf"/>
</dbReference>
<dbReference type="Pfam" id="PF07993">
    <property type="entry name" value="NAD_binding_4"/>
    <property type="match status" value="1"/>
</dbReference>